<dbReference type="InterPro" id="IPR021732">
    <property type="entry name" value="DUF3301"/>
</dbReference>
<accession>A0A6S6Y0M6</accession>
<proteinExistence type="predicted"/>
<dbReference type="AlphaFoldDB" id="A0A6S6Y0M6"/>
<organism evidence="1 2">
    <name type="scientific">Denitratisoma oestradiolicum</name>
    <dbReference type="NCBI Taxonomy" id="311182"/>
    <lineage>
        <taxon>Bacteria</taxon>
        <taxon>Pseudomonadati</taxon>
        <taxon>Pseudomonadota</taxon>
        <taxon>Betaproteobacteria</taxon>
        <taxon>Nitrosomonadales</taxon>
        <taxon>Sterolibacteriaceae</taxon>
        <taxon>Denitratisoma</taxon>
    </lineage>
</organism>
<keyword evidence="2" id="KW-1185">Reference proteome</keyword>
<dbReference type="EMBL" id="LR778301">
    <property type="protein sequence ID" value="CAB1370035.1"/>
    <property type="molecule type" value="Genomic_DNA"/>
</dbReference>
<name>A0A6S6Y0M6_9PROT</name>
<dbReference type="KEGG" id="doe:DENOEST_2876"/>
<dbReference type="RefSeq" id="WP_145771012.1">
    <property type="nucleotide sequence ID" value="NZ_LR778301.1"/>
</dbReference>
<dbReference type="OrthoDB" id="5959530at2"/>
<evidence type="ECO:0000313" key="2">
    <source>
        <dbReference type="Proteomes" id="UP000515733"/>
    </source>
</evidence>
<evidence type="ECO:0000313" key="1">
    <source>
        <dbReference type="EMBL" id="CAB1370035.1"/>
    </source>
</evidence>
<dbReference type="Proteomes" id="UP000515733">
    <property type="component" value="Chromosome"/>
</dbReference>
<dbReference type="Pfam" id="PF11743">
    <property type="entry name" value="DUF3301"/>
    <property type="match status" value="1"/>
</dbReference>
<gene>
    <name evidence="1" type="ORF">DENOEST_2876</name>
</gene>
<evidence type="ECO:0008006" key="3">
    <source>
        <dbReference type="Google" id="ProtNLM"/>
    </source>
</evidence>
<protein>
    <recommendedName>
        <fullName evidence="3">DUF3301 domain-containing protein</fullName>
    </recommendedName>
</protein>
<sequence>MPVFETLSLMVIAVLGWLWLDSFKAHEAGINAARSACESENLQLLDETVFLNSLRMARNDDGQVVLRRVYQFEYSDTGDNRRRGSVMLLGHKVIVVNVGLRPVSSDRTLH</sequence>
<reference evidence="1 2" key="1">
    <citation type="submission" date="2020-03" db="EMBL/GenBank/DDBJ databases">
        <authorList>
            <consortium name="Genoscope - CEA"/>
            <person name="William W."/>
        </authorList>
    </citation>
    <scope>NUCLEOTIDE SEQUENCE [LARGE SCALE GENOMIC DNA]</scope>
    <source>
        <strain evidence="2">DSM 16959</strain>
    </source>
</reference>